<proteinExistence type="predicted"/>
<dbReference type="Gene3D" id="2.40.50.140">
    <property type="entry name" value="Nucleic acid-binding proteins"/>
    <property type="match status" value="1"/>
</dbReference>
<name>X0W8J8_9ZZZZ</name>
<feature type="non-terminal residue" evidence="2">
    <location>
        <position position="106"/>
    </location>
</feature>
<accession>X0W8J8</accession>
<dbReference type="GO" id="GO:0005524">
    <property type="term" value="F:ATP binding"/>
    <property type="evidence" value="ECO:0007669"/>
    <property type="project" value="InterPro"/>
</dbReference>
<reference evidence="2" key="1">
    <citation type="journal article" date="2014" name="Front. Microbiol.">
        <title>High frequency of phylogenetically diverse reductive dehalogenase-homologous genes in deep subseafloor sedimentary metagenomes.</title>
        <authorList>
            <person name="Kawai M."/>
            <person name="Futagami T."/>
            <person name="Toyoda A."/>
            <person name="Takaki Y."/>
            <person name="Nishi S."/>
            <person name="Hori S."/>
            <person name="Arai W."/>
            <person name="Tsubouchi T."/>
            <person name="Morono Y."/>
            <person name="Uchiyama I."/>
            <person name="Ito T."/>
            <person name="Fujiyama A."/>
            <person name="Inagaki F."/>
            <person name="Takami H."/>
        </authorList>
    </citation>
    <scope>NUCLEOTIDE SEQUENCE</scope>
    <source>
        <strain evidence="2">Expedition CK06-06</strain>
    </source>
</reference>
<dbReference type="EMBL" id="BARS01036845">
    <property type="protein sequence ID" value="GAG19562.1"/>
    <property type="molecule type" value="Genomic_DNA"/>
</dbReference>
<comment type="caution">
    <text evidence="2">The sequence shown here is derived from an EMBL/GenBank/DDBJ whole genome shotgun (WGS) entry which is preliminary data.</text>
</comment>
<organism evidence="2">
    <name type="scientific">marine sediment metagenome</name>
    <dbReference type="NCBI Taxonomy" id="412755"/>
    <lineage>
        <taxon>unclassified sequences</taxon>
        <taxon>metagenomes</taxon>
        <taxon>ecological metagenomes</taxon>
    </lineage>
</organism>
<dbReference type="Pfam" id="PF01330">
    <property type="entry name" value="RuvA_N"/>
    <property type="match status" value="1"/>
</dbReference>
<dbReference type="AlphaFoldDB" id="X0W8J8"/>
<dbReference type="GO" id="GO:0006281">
    <property type="term" value="P:DNA repair"/>
    <property type="evidence" value="ECO:0007669"/>
    <property type="project" value="InterPro"/>
</dbReference>
<dbReference type="GO" id="GO:0006310">
    <property type="term" value="P:DNA recombination"/>
    <property type="evidence" value="ECO:0007669"/>
    <property type="project" value="InterPro"/>
</dbReference>
<feature type="domain" description="DNA helicase Holliday junction RuvA type" evidence="1">
    <location>
        <begin position="1"/>
        <end position="55"/>
    </location>
</feature>
<dbReference type="Gene3D" id="1.10.150.20">
    <property type="entry name" value="5' to 3' exonuclease, C-terminal subdomain"/>
    <property type="match status" value="1"/>
</dbReference>
<gene>
    <name evidence="2" type="ORF">S01H1_56571</name>
</gene>
<dbReference type="GO" id="GO:0009378">
    <property type="term" value="F:four-way junction helicase activity"/>
    <property type="evidence" value="ECO:0007669"/>
    <property type="project" value="InterPro"/>
</dbReference>
<protein>
    <recommendedName>
        <fullName evidence="1">DNA helicase Holliday junction RuvA type domain-containing protein</fullName>
    </recommendedName>
</protein>
<dbReference type="InterPro" id="IPR013849">
    <property type="entry name" value="DNA_helicase_Holl-junc_RuvA_I"/>
</dbReference>
<dbReference type="SUPFAM" id="SSF50249">
    <property type="entry name" value="Nucleic acid-binding proteins"/>
    <property type="match status" value="1"/>
</dbReference>
<sequence length="106" mass="11733">MISYITGKIKRRAEESLVIDVNGIAYEVLIPKAVMNILETNLSPEGCIELVTYHYLHVEASRSKPILIGFLNEVEKEFFEQFITVSGVGPKAAVRALSLPISVIAE</sequence>
<evidence type="ECO:0000259" key="1">
    <source>
        <dbReference type="Pfam" id="PF01330"/>
    </source>
</evidence>
<dbReference type="InterPro" id="IPR012340">
    <property type="entry name" value="NA-bd_OB-fold"/>
</dbReference>
<evidence type="ECO:0000313" key="2">
    <source>
        <dbReference type="EMBL" id="GAG19562.1"/>
    </source>
</evidence>